<dbReference type="KEGG" id="hdt:HYPDE_26088"/>
<name>N0B9V8_9HYPH</name>
<protein>
    <submittedName>
        <fullName evidence="1">Uncharacterized protein</fullName>
    </submittedName>
</protein>
<keyword evidence="2" id="KW-1185">Reference proteome</keyword>
<dbReference type="Proteomes" id="UP000005952">
    <property type="component" value="Chromosome"/>
</dbReference>
<evidence type="ECO:0000313" key="1">
    <source>
        <dbReference type="EMBL" id="AGK56900.1"/>
    </source>
</evidence>
<gene>
    <name evidence="1" type="ORF">HYPDE_26088</name>
</gene>
<accession>N0B9V8</accession>
<dbReference type="EMBL" id="CP005587">
    <property type="protein sequence ID" value="AGK56900.1"/>
    <property type="molecule type" value="Genomic_DNA"/>
</dbReference>
<sequence>MVFMAPTTEPPAASAIPPAAARHAGTAKAHAGIRISTPTFPCFESIGKTGKPKFIRCPGDLSRQFRVFLYVFRVLRGRNMENQTRDSFAAELPAQPQF</sequence>
<proteinExistence type="predicted"/>
<dbReference type="HOGENOM" id="CLU_2329937_0_0_5"/>
<evidence type="ECO:0000313" key="2">
    <source>
        <dbReference type="Proteomes" id="UP000005952"/>
    </source>
</evidence>
<dbReference type="AlphaFoldDB" id="N0B9V8"/>
<reference evidence="1 2" key="1">
    <citation type="journal article" date="2013" name="Genome Announc.">
        <title>Genome sequences for three denitrifying bacterial strains isolated from a uranium- and nitrate-contaminated subsurface environment.</title>
        <authorList>
            <person name="Venkatramanan R."/>
            <person name="Prakash O."/>
            <person name="Woyke T."/>
            <person name="Chain P."/>
            <person name="Goodwin L.A."/>
            <person name="Watson D."/>
            <person name="Brooks S."/>
            <person name="Kostka J.E."/>
            <person name="Green S.J."/>
        </authorList>
    </citation>
    <scope>NUCLEOTIDE SEQUENCE [LARGE SCALE GENOMIC DNA]</scope>
    <source>
        <strain evidence="1 2">1NES1</strain>
    </source>
</reference>
<organism evidence="1 2">
    <name type="scientific">Hyphomicrobium denitrificans 1NES1</name>
    <dbReference type="NCBI Taxonomy" id="670307"/>
    <lineage>
        <taxon>Bacteria</taxon>
        <taxon>Pseudomonadati</taxon>
        <taxon>Pseudomonadota</taxon>
        <taxon>Alphaproteobacteria</taxon>
        <taxon>Hyphomicrobiales</taxon>
        <taxon>Hyphomicrobiaceae</taxon>
        <taxon>Hyphomicrobium</taxon>
    </lineage>
</organism>